<dbReference type="Pfam" id="PF01551">
    <property type="entry name" value="Peptidase_M23"/>
    <property type="match status" value="1"/>
</dbReference>
<dbReference type="InterPro" id="IPR050570">
    <property type="entry name" value="Cell_wall_metabolism_enzyme"/>
</dbReference>
<evidence type="ECO:0000313" key="4">
    <source>
        <dbReference type="EMBL" id="CAA9419633.1"/>
    </source>
</evidence>
<dbReference type="PANTHER" id="PTHR21666:SF270">
    <property type="entry name" value="MUREIN HYDROLASE ACTIVATOR ENVC"/>
    <property type="match status" value="1"/>
</dbReference>
<dbReference type="EMBL" id="CADCUO010000246">
    <property type="protein sequence ID" value="CAA9419633.1"/>
    <property type="molecule type" value="Genomic_DNA"/>
</dbReference>
<gene>
    <name evidence="4" type="ORF">AVDCRST_MAG75-3352</name>
</gene>
<proteinExistence type="predicted"/>
<dbReference type="InterPro" id="IPR016047">
    <property type="entry name" value="M23ase_b-sheet_dom"/>
</dbReference>
<evidence type="ECO:0000256" key="2">
    <source>
        <dbReference type="SAM" id="MobiDB-lite"/>
    </source>
</evidence>
<reference evidence="4" key="1">
    <citation type="submission" date="2020-02" db="EMBL/GenBank/DDBJ databases">
        <authorList>
            <person name="Meier V. D."/>
        </authorList>
    </citation>
    <scope>NUCLEOTIDE SEQUENCE</scope>
    <source>
        <strain evidence="4">AVDCRST_MAG75</strain>
    </source>
</reference>
<feature type="compositionally biased region" description="Low complexity" evidence="2">
    <location>
        <begin position="375"/>
        <end position="387"/>
    </location>
</feature>
<feature type="region of interest" description="Disordered" evidence="2">
    <location>
        <begin position="313"/>
        <end position="419"/>
    </location>
</feature>
<dbReference type="CDD" id="cd12797">
    <property type="entry name" value="M23_peptidase"/>
    <property type="match status" value="1"/>
</dbReference>
<dbReference type="SUPFAM" id="SSF51261">
    <property type="entry name" value="Duplicated hybrid motif"/>
    <property type="match status" value="1"/>
</dbReference>
<feature type="compositionally biased region" description="Basic and acidic residues" evidence="2">
    <location>
        <begin position="362"/>
        <end position="373"/>
    </location>
</feature>
<feature type="domain" description="M23ase beta-sheet core" evidence="3">
    <location>
        <begin position="443"/>
        <end position="541"/>
    </location>
</feature>
<feature type="compositionally biased region" description="Pro residues" evidence="2">
    <location>
        <begin position="394"/>
        <end position="404"/>
    </location>
</feature>
<feature type="coiled-coil region" evidence="1">
    <location>
        <begin position="55"/>
        <end position="117"/>
    </location>
</feature>
<sequence length="545" mass="59058">MGLVVVPDLSEAARGISTRLHQVRRDASIRTVRNLAATAAAAALVLGLLTPSAAADDLTEQRDKVEEQIARTQRDLNESTKQLSAAAVAVQRAQSSLEAARTELTGTRRDLAAAQRADAAMAAKLQQAQADLAAAKAAVIAGQRRIDAETRMAGEMVRHQYQQQTNLLPIAILAESSSTADLQTRLQWSTTMFDSTKARIDRLTALQQQLKDQRSRQSALEHQVAKDRIEAAQTLRTKAELEQRAAQQEANVAHLLRQNTAVQAAAAAEVDSDKLRYADLNAERVSVEKRIKERIAKAKAEAARRAEAARQAAARQAEAERRAAVRQEAAERREAARRAASDRAAAGRAQDKAAARAQARRRAVDEAARERANRRNSQPPKSGAAPGPRRPRKPSPAPTSPPRSNPDSGGGNDASHGFSYPVSAPITSAYGMRMHPVLGYWKLHDGTDFGAGCGTAIRAPYSGRVSERYYNAGYGNRLMIDHGTVGGRYVTSGYNHAIRYTVGVGQRVNKGDVIGYVGTTGYSTGCHLHLMVWVDGSMRNPMTWF</sequence>
<dbReference type="PANTHER" id="PTHR21666">
    <property type="entry name" value="PEPTIDASE-RELATED"/>
    <property type="match status" value="1"/>
</dbReference>
<dbReference type="Gene3D" id="2.70.70.10">
    <property type="entry name" value="Glucose Permease (Domain IIA)"/>
    <property type="match status" value="1"/>
</dbReference>
<feature type="coiled-coil region" evidence="1">
    <location>
        <begin position="193"/>
        <end position="258"/>
    </location>
</feature>
<dbReference type="InterPro" id="IPR011055">
    <property type="entry name" value="Dup_hybrid_motif"/>
</dbReference>
<keyword evidence="1" id="KW-0175">Coiled coil</keyword>
<accession>A0A6J4PLD6</accession>
<organism evidence="4">
    <name type="scientific">uncultured Propionibacteriaceae bacterium</name>
    <dbReference type="NCBI Taxonomy" id="257457"/>
    <lineage>
        <taxon>Bacteria</taxon>
        <taxon>Bacillati</taxon>
        <taxon>Actinomycetota</taxon>
        <taxon>Actinomycetes</taxon>
        <taxon>Propionibacteriales</taxon>
        <taxon>Propionibacteriaceae</taxon>
        <taxon>environmental samples</taxon>
    </lineage>
</organism>
<feature type="compositionally biased region" description="Basic and acidic residues" evidence="2">
    <location>
        <begin position="317"/>
        <end position="341"/>
    </location>
</feature>
<dbReference type="AlphaFoldDB" id="A0A6J4PLD6"/>
<dbReference type="GO" id="GO:0004222">
    <property type="term" value="F:metalloendopeptidase activity"/>
    <property type="evidence" value="ECO:0007669"/>
    <property type="project" value="TreeGrafter"/>
</dbReference>
<evidence type="ECO:0000259" key="3">
    <source>
        <dbReference type="Pfam" id="PF01551"/>
    </source>
</evidence>
<name>A0A6J4PLD6_9ACTN</name>
<evidence type="ECO:0000256" key="1">
    <source>
        <dbReference type="SAM" id="Coils"/>
    </source>
</evidence>
<protein>
    <recommendedName>
        <fullName evidence="3">M23ase beta-sheet core domain-containing protein</fullName>
    </recommendedName>
</protein>